<evidence type="ECO:0000259" key="2">
    <source>
        <dbReference type="PROSITE" id="PS50263"/>
    </source>
</evidence>
<proteinExistence type="predicted"/>
<accession>A0ABS6F8G1</accession>
<dbReference type="PANTHER" id="PTHR23088">
    <property type="entry name" value="NITRILASE-RELATED"/>
    <property type="match status" value="1"/>
</dbReference>
<dbReference type="Pfam" id="PF00795">
    <property type="entry name" value="CN_hydrolase"/>
    <property type="match status" value="1"/>
</dbReference>
<dbReference type="InterPro" id="IPR003010">
    <property type="entry name" value="C-N_Hydrolase"/>
</dbReference>
<keyword evidence="4" id="KW-1185">Reference proteome</keyword>
<dbReference type="PROSITE" id="PS50263">
    <property type="entry name" value="CN_HYDROLASE"/>
    <property type="match status" value="1"/>
</dbReference>
<name>A0ABS6F8G1_9FIRM</name>
<evidence type="ECO:0000313" key="4">
    <source>
        <dbReference type="Proteomes" id="UP000787672"/>
    </source>
</evidence>
<evidence type="ECO:0000256" key="1">
    <source>
        <dbReference type="ARBA" id="ARBA00022801"/>
    </source>
</evidence>
<protein>
    <submittedName>
        <fullName evidence="3">Carbon-nitrogen hydrolase family protein</fullName>
    </submittedName>
</protein>
<sequence>MRVALIQLAGGSGDKKADIALAREKIREAAAQGADIAVLPEMFCCPYETSAFRSYGEAEGGEAQAALSALSKELGLYIVGGSVPELEGDRVYNTSYVYGRDGVRLAKHRKVHLFDIDVEGGQRFMESDTLSPGDQITTFETEFGTMGLCICFDFRFEEQARLMALRGAKVLFVPAAFNMTTGPAHWELMFRQRSVDNQCFTVGVSPARNESASYVAYGNSMAVDPWGTVLTRCGGEPCIQYADLDLSRADFIRRQLPILSARRTDLYEIKEV</sequence>
<dbReference type="PANTHER" id="PTHR23088:SF30">
    <property type="entry name" value="OMEGA-AMIDASE NIT2"/>
    <property type="match status" value="1"/>
</dbReference>
<dbReference type="GO" id="GO:0016787">
    <property type="term" value="F:hydrolase activity"/>
    <property type="evidence" value="ECO:0007669"/>
    <property type="project" value="UniProtKB-KW"/>
</dbReference>
<evidence type="ECO:0000313" key="3">
    <source>
        <dbReference type="EMBL" id="MBU5626573.1"/>
    </source>
</evidence>
<comment type="caution">
    <text evidence="3">The sequence shown here is derived from an EMBL/GenBank/DDBJ whole genome shotgun (WGS) entry which is preliminary data.</text>
</comment>
<dbReference type="CDD" id="cd07572">
    <property type="entry name" value="nit"/>
    <property type="match status" value="1"/>
</dbReference>
<dbReference type="EMBL" id="JAHLQN010000001">
    <property type="protein sequence ID" value="MBU5626573.1"/>
    <property type="molecule type" value="Genomic_DNA"/>
</dbReference>
<dbReference type="RefSeq" id="WP_216632053.1">
    <property type="nucleotide sequence ID" value="NZ_JAHLQN010000001.1"/>
</dbReference>
<reference evidence="3 4" key="1">
    <citation type="submission" date="2021-06" db="EMBL/GenBank/DDBJ databases">
        <authorList>
            <person name="Sun Q."/>
            <person name="Li D."/>
        </authorList>
    </citation>
    <scope>NUCLEOTIDE SEQUENCE [LARGE SCALE GENOMIC DNA]</scope>
    <source>
        <strain evidence="3 4">MSJ-2</strain>
    </source>
</reference>
<organism evidence="3 4">
    <name type="scientific">Dysosmobacter acutus</name>
    <dbReference type="NCBI Taxonomy" id="2841504"/>
    <lineage>
        <taxon>Bacteria</taxon>
        <taxon>Bacillati</taxon>
        <taxon>Bacillota</taxon>
        <taxon>Clostridia</taxon>
        <taxon>Eubacteriales</taxon>
        <taxon>Oscillospiraceae</taxon>
        <taxon>Dysosmobacter</taxon>
    </lineage>
</organism>
<dbReference type="Proteomes" id="UP000787672">
    <property type="component" value="Unassembled WGS sequence"/>
</dbReference>
<keyword evidence="1 3" id="KW-0378">Hydrolase</keyword>
<gene>
    <name evidence="3" type="ORF">KQI82_06520</name>
</gene>
<dbReference type="InterPro" id="IPR045254">
    <property type="entry name" value="Nit1/2_C-N_Hydrolase"/>
</dbReference>
<feature type="domain" description="CN hydrolase" evidence="2">
    <location>
        <begin position="1"/>
        <end position="246"/>
    </location>
</feature>